<dbReference type="CDD" id="cd16491">
    <property type="entry name" value="RING-CH-C4HC3_LTN1"/>
    <property type="match status" value="1"/>
</dbReference>
<dbReference type="GO" id="GO:0043023">
    <property type="term" value="F:ribosomal large subunit binding"/>
    <property type="evidence" value="ECO:0007669"/>
    <property type="project" value="TreeGrafter"/>
</dbReference>
<evidence type="ECO:0000256" key="11">
    <source>
        <dbReference type="ARBA" id="ARBA00022771"/>
    </source>
</evidence>
<dbReference type="SMART" id="SM00744">
    <property type="entry name" value="RINGv"/>
    <property type="match status" value="1"/>
</dbReference>
<dbReference type="AlphaFoldDB" id="A0A087TDS3"/>
<dbReference type="FunFam" id="3.30.40.10:FF:000038">
    <property type="entry name" value="E3 ubiquitin-protein ligase listerin"/>
    <property type="match status" value="1"/>
</dbReference>
<sequence>MIVRARPGSREVIATYTIDDSAIELSVQLPANYPLGPISADRRGKIVVAVQEWRNWLMQLTTVLTYQNGSILDGLTIWKKNLDKKFEGVEECMICYYILHSSSLKLPKLSCHVCRKKFHSACLYKWFRTSNNFTCPLCRNEFAM</sequence>
<dbReference type="GO" id="GO:1990116">
    <property type="term" value="P:ribosome-associated ubiquitin-dependent protein catabolic process"/>
    <property type="evidence" value="ECO:0007669"/>
    <property type="project" value="UniProtKB-UniRule"/>
</dbReference>
<dbReference type="PROSITE" id="PS50089">
    <property type="entry name" value="ZF_RING_2"/>
    <property type="match status" value="1"/>
</dbReference>
<dbReference type="PANTHER" id="PTHR12389:SF0">
    <property type="entry name" value="E3 UBIQUITIN-PROTEIN LIGASE LISTERIN"/>
    <property type="match status" value="1"/>
</dbReference>
<reference evidence="18 19" key="1">
    <citation type="submission" date="2013-11" db="EMBL/GenBank/DDBJ databases">
        <title>Genome sequencing of Stegodyphus mimosarum.</title>
        <authorList>
            <person name="Bechsgaard J."/>
        </authorList>
    </citation>
    <scope>NUCLEOTIDE SEQUENCE [LARGE SCALE GENOMIC DNA]</scope>
</reference>
<dbReference type="InterPro" id="IPR019786">
    <property type="entry name" value="Zinc_finger_PHD-type_CS"/>
</dbReference>
<dbReference type="EMBL" id="KK114767">
    <property type="protein sequence ID" value="KFM63262.1"/>
    <property type="molecule type" value="Genomic_DNA"/>
</dbReference>
<feature type="domain" description="RING-type" evidence="17">
    <location>
        <begin position="92"/>
        <end position="139"/>
    </location>
</feature>
<dbReference type="GO" id="GO:0008270">
    <property type="term" value="F:zinc ion binding"/>
    <property type="evidence" value="ECO:0007669"/>
    <property type="project" value="UniProtKB-KW"/>
</dbReference>
<evidence type="ECO:0000256" key="8">
    <source>
        <dbReference type="ARBA" id="ARBA00022679"/>
    </source>
</evidence>
<evidence type="ECO:0000256" key="7">
    <source>
        <dbReference type="ARBA" id="ARBA00022490"/>
    </source>
</evidence>
<protein>
    <recommendedName>
        <fullName evidence="6 16">E3 ubiquitin-protein ligase listerin</fullName>
        <ecNumber evidence="5 16">2.3.2.27</ecNumber>
    </recommendedName>
    <alternativeName>
        <fullName evidence="14 16">RING-type E3 ubiquitin transferase listerin</fullName>
    </alternativeName>
</protein>
<evidence type="ECO:0000256" key="1">
    <source>
        <dbReference type="ARBA" id="ARBA00000900"/>
    </source>
</evidence>
<keyword evidence="7" id="KW-0963">Cytoplasm</keyword>
<keyword evidence="19" id="KW-1185">Reference proteome</keyword>
<comment type="catalytic activity">
    <reaction evidence="1 16">
        <text>S-ubiquitinyl-[E2 ubiquitin-conjugating enzyme]-L-cysteine + [acceptor protein]-L-lysine = [E2 ubiquitin-conjugating enzyme]-L-cysteine + N(6)-ubiquitinyl-[acceptor protein]-L-lysine.</text>
        <dbReference type="EC" id="2.3.2.27"/>
    </reaction>
</comment>
<evidence type="ECO:0000259" key="17">
    <source>
        <dbReference type="PROSITE" id="PS50089"/>
    </source>
</evidence>
<dbReference type="GO" id="GO:0016567">
    <property type="term" value="P:protein ubiquitination"/>
    <property type="evidence" value="ECO:0007669"/>
    <property type="project" value="UniProtKB-UniPathway"/>
</dbReference>
<evidence type="ECO:0000256" key="14">
    <source>
        <dbReference type="ARBA" id="ARBA00032366"/>
    </source>
</evidence>
<dbReference type="InterPro" id="IPR001841">
    <property type="entry name" value="Znf_RING"/>
</dbReference>
<dbReference type="OMA" id="GSMELIM"/>
<comment type="subcellular location">
    <subcellularLocation>
        <location evidence="2">Cytoplasm</location>
        <location evidence="2">Cytosol</location>
    </subcellularLocation>
</comment>
<dbReference type="GO" id="GO:1990112">
    <property type="term" value="C:RQC complex"/>
    <property type="evidence" value="ECO:0007669"/>
    <property type="project" value="UniProtKB-UniRule"/>
</dbReference>
<comment type="pathway">
    <text evidence="3 16">Protein modification; protein ubiquitination.</text>
</comment>
<evidence type="ECO:0000256" key="10">
    <source>
        <dbReference type="ARBA" id="ARBA00022737"/>
    </source>
</evidence>
<comment type="similarity">
    <text evidence="4 16">Belongs to the LTN1 family.</text>
</comment>
<dbReference type="STRING" id="407821.A0A087TDS3"/>
<evidence type="ECO:0000256" key="2">
    <source>
        <dbReference type="ARBA" id="ARBA00004514"/>
    </source>
</evidence>
<dbReference type="EC" id="2.3.2.27" evidence="5 16"/>
<dbReference type="SUPFAM" id="SSF57850">
    <property type="entry name" value="RING/U-box"/>
    <property type="match status" value="1"/>
</dbReference>
<keyword evidence="9 16" id="KW-0479">Metal-binding</keyword>
<name>A0A087TDS3_STEMI</name>
<keyword evidence="10" id="KW-0677">Repeat</keyword>
<proteinExistence type="inferred from homology"/>
<dbReference type="PROSITE" id="PS01359">
    <property type="entry name" value="ZF_PHD_1"/>
    <property type="match status" value="1"/>
</dbReference>
<dbReference type="InterPro" id="IPR011016">
    <property type="entry name" value="Znf_RING-CH"/>
</dbReference>
<dbReference type="InterPro" id="IPR013083">
    <property type="entry name" value="Znf_RING/FYVE/PHD"/>
</dbReference>
<dbReference type="Proteomes" id="UP000054359">
    <property type="component" value="Unassembled WGS sequence"/>
</dbReference>
<feature type="non-terminal residue" evidence="18">
    <location>
        <position position="144"/>
    </location>
</feature>
<dbReference type="InterPro" id="IPR054478">
    <property type="entry name" value="LTN1_UBC"/>
</dbReference>
<comment type="subunit">
    <text evidence="16">Component of the ribosome quality control complex (RQC).</text>
</comment>
<evidence type="ECO:0000256" key="12">
    <source>
        <dbReference type="ARBA" id="ARBA00022786"/>
    </source>
</evidence>
<evidence type="ECO:0000256" key="13">
    <source>
        <dbReference type="ARBA" id="ARBA00022833"/>
    </source>
</evidence>
<evidence type="ECO:0000256" key="16">
    <source>
        <dbReference type="RuleBase" id="RU367090"/>
    </source>
</evidence>
<dbReference type="InterPro" id="IPR039804">
    <property type="entry name" value="RING-CH-C4HC3_LTN1"/>
</dbReference>
<dbReference type="Pfam" id="PF23009">
    <property type="entry name" value="UBC_like"/>
    <property type="match status" value="1"/>
</dbReference>
<evidence type="ECO:0000256" key="9">
    <source>
        <dbReference type="ARBA" id="ARBA00022723"/>
    </source>
</evidence>
<accession>A0A087TDS3</accession>
<organism evidence="18 19">
    <name type="scientific">Stegodyphus mimosarum</name>
    <name type="common">African social velvet spider</name>
    <dbReference type="NCBI Taxonomy" id="407821"/>
    <lineage>
        <taxon>Eukaryota</taxon>
        <taxon>Metazoa</taxon>
        <taxon>Ecdysozoa</taxon>
        <taxon>Arthropoda</taxon>
        <taxon>Chelicerata</taxon>
        <taxon>Arachnida</taxon>
        <taxon>Araneae</taxon>
        <taxon>Araneomorphae</taxon>
        <taxon>Entelegynae</taxon>
        <taxon>Eresoidea</taxon>
        <taxon>Eresidae</taxon>
        <taxon>Stegodyphus</taxon>
    </lineage>
</organism>
<evidence type="ECO:0000256" key="6">
    <source>
        <dbReference type="ARBA" id="ARBA00017157"/>
    </source>
</evidence>
<dbReference type="Gene3D" id="3.30.40.10">
    <property type="entry name" value="Zinc/RING finger domain, C3HC4 (zinc finger)"/>
    <property type="match status" value="1"/>
</dbReference>
<dbReference type="GO" id="GO:0005829">
    <property type="term" value="C:cytosol"/>
    <property type="evidence" value="ECO:0007669"/>
    <property type="project" value="UniProtKB-SubCell"/>
</dbReference>
<evidence type="ECO:0000256" key="3">
    <source>
        <dbReference type="ARBA" id="ARBA00004906"/>
    </source>
</evidence>
<dbReference type="PANTHER" id="PTHR12389">
    <property type="entry name" value="ZINC FINGER PROTEIN 294"/>
    <property type="match status" value="1"/>
</dbReference>
<dbReference type="UniPathway" id="UPA00143"/>
<evidence type="ECO:0000256" key="5">
    <source>
        <dbReference type="ARBA" id="ARBA00012483"/>
    </source>
</evidence>
<keyword evidence="11 15" id="KW-0863">Zinc-finger</keyword>
<dbReference type="GO" id="GO:0061630">
    <property type="term" value="F:ubiquitin protein ligase activity"/>
    <property type="evidence" value="ECO:0007669"/>
    <property type="project" value="UniProtKB-UniRule"/>
</dbReference>
<evidence type="ECO:0000313" key="18">
    <source>
        <dbReference type="EMBL" id="KFM63262.1"/>
    </source>
</evidence>
<dbReference type="Pfam" id="PF13639">
    <property type="entry name" value="zf-RING_2"/>
    <property type="match status" value="1"/>
</dbReference>
<dbReference type="GO" id="GO:0072344">
    <property type="term" value="P:rescue of stalled ribosome"/>
    <property type="evidence" value="ECO:0007669"/>
    <property type="project" value="UniProtKB-UniRule"/>
</dbReference>
<comment type="function">
    <text evidence="16">E3 ubiquitin-protein ligase. Component of the ribosome quality control complex (RQC), a ribosome-associated complex that mediates ubiquitination and extraction of incompletely synthesized nascent chains for proteasomal degradation.</text>
</comment>
<evidence type="ECO:0000313" key="19">
    <source>
        <dbReference type="Proteomes" id="UP000054359"/>
    </source>
</evidence>
<keyword evidence="12 16" id="KW-0833">Ubl conjugation pathway</keyword>
<dbReference type="OrthoDB" id="6436150at2759"/>
<evidence type="ECO:0000256" key="15">
    <source>
        <dbReference type="PROSITE-ProRule" id="PRU00175"/>
    </source>
</evidence>
<keyword evidence="8 16" id="KW-0808">Transferase</keyword>
<dbReference type="InterPro" id="IPR039795">
    <property type="entry name" value="LTN1/Rkr1"/>
</dbReference>
<keyword evidence="13 16" id="KW-0862">Zinc</keyword>
<gene>
    <name evidence="18" type="ORF">X975_07579</name>
</gene>
<evidence type="ECO:0000256" key="4">
    <source>
        <dbReference type="ARBA" id="ARBA00007997"/>
    </source>
</evidence>